<dbReference type="Bgee" id="WBGene00194908">
    <property type="expression patterns" value="Expressed in larva and 3 other cell types or tissues"/>
</dbReference>
<dbReference type="GeneID" id="13211828"/>
<dbReference type="KEGG" id="cel:CELE_F22F7.8"/>
<evidence type="ECO:0000313" key="2">
    <source>
        <dbReference type="Proteomes" id="UP000001940"/>
    </source>
</evidence>
<dbReference type="AGR" id="WB:WBGene00194908"/>
<reference evidence="1 2" key="1">
    <citation type="journal article" date="1998" name="Science">
        <title>Genome sequence of the nematode C. elegans: a platform for investigating biology.</title>
        <authorList>
            <consortium name="The C. elegans sequencing consortium"/>
            <person name="Sulson J.E."/>
            <person name="Waterston R."/>
        </authorList>
    </citation>
    <scope>NUCLEOTIDE SEQUENCE [LARGE SCALE GENOMIC DNA]</scope>
    <source>
        <strain evidence="1 2">Bristol N2</strain>
    </source>
</reference>
<name>D1YSH7_CAEEL</name>
<sequence>MKSHLPQGLQRCFIQTFSKKKTSIIRCKTPYDSTSHLYTSKAYRTS</sequence>
<dbReference type="InParanoid" id="D1YSH7"/>
<proteinExistence type="predicted"/>
<dbReference type="EMBL" id="BX284605">
    <property type="protein sequence ID" value="CCD67447.1"/>
    <property type="molecule type" value="Genomic_DNA"/>
</dbReference>
<evidence type="ECO:0000313" key="3">
    <source>
        <dbReference type="WormBase" id="F22F7.8"/>
    </source>
</evidence>
<protein>
    <submittedName>
        <fullName evidence="1">Uncharacterized protein</fullName>
    </submittedName>
</protein>
<dbReference type="RefSeq" id="NP_001256010.1">
    <property type="nucleotide sequence ID" value="NM_001269081.1"/>
</dbReference>
<dbReference type="AlphaFoldDB" id="D1YSH7"/>
<gene>
    <name evidence="1" type="ORF">CELE_F22F7.8</name>
    <name evidence="1 3" type="ORF">F22F7.8</name>
</gene>
<organism evidence="1 2">
    <name type="scientific">Caenorhabditis elegans</name>
    <dbReference type="NCBI Taxonomy" id="6239"/>
    <lineage>
        <taxon>Eukaryota</taxon>
        <taxon>Metazoa</taxon>
        <taxon>Ecdysozoa</taxon>
        <taxon>Nematoda</taxon>
        <taxon>Chromadorea</taxon>
        <taxon>Rhabditida</taxon>
        <taxon>Rhabditina</taxon>
        <taxon>Rhabditomorpha</taxon>
        <taxon>Rhabditoidea</taxon>
        <taxon>Rhabditidae</taxon>
        <taxon>Peloderinae</taxon>
        <taxon>Caenorhabditis</taxon>
    </lineage>
</organism>
<dbReference type="HOGENOM" id="CLU_3191818_0_0_1"/>
<dbReference type="Proteomes" id="UP000001940">
    <property type="component" value="Chromosome V"/>
</dbReference>
<dbReference type="WormBase" id="F22F7.8">
    <property type="protein sequence ID" value="CE44431"/>
    <property type="gene ID" value="WBGene00194908"/>
</dbReference>
<evidence type="ECO:0000313" key="1">
    <source>
        <dbReference type="EMBL" id="CCD67447.1"/>
    </source>
</evidence>
<dbReference type="PaxDb" id="6239-F22F7.8"/>
<keyword evidence="2" id="KW-1185">Reference proteome</keyword>
<dbReference type="CTD" id="13211828"/>
<accession>D1YSH7</accession>